<reference evidence="3" key="1">
    <citation type="journal article" date="2019" name="Int. J. Syst. Evol. Microbiol.">
        <title>The Global Catalogue of Microorganisms (GCM) 10K type strain sequencing project: providing services to taxonomists for standard genome sequencing and annotation.</title>
        <authorList>
            <consortium name="The Broad Institute Genomics Platform"/>
            <consortium name="The Broad Institute Genome Sequencing Center for Infectious Disease"/>
            <person name="Wu L."/>
            <person name="Ma J."/>
        </authorList>
    </citation>
    <scope>NUCLEOTIDE SEQUENCE [LARGE SCALE GENOMIC DNA]</scope>
    <source>
        <strain evidence="3">NBRC 101365</strain>
    </source>
</reference>
<name>A0ABQ6CK12_9HYPH</name>
<feature type="signal peptide" evidence="1">
    <location>
        <begin position="1"/>
        <end position="33"/>
    </location>
</feature>
<comment type="caution">
    <text evidence="2">The sequence shown here is derived from an EMBL/GenBank/DDBJ whole genome shotgun (WGS) entry which is preliminary data.</text>
</comment>
<feature type="chain" id="PRO_5047283324" evidence="1">
    <location>
        <begin position="34"/>
        <end position="137"/>
    </location>
</feature>
<keyword evidence="3" id="KW-1185">Reference proteome</keyword>
<dbReference type="EMBL" id="BSPC01000028">
    <property type="protein sequence ID" value="GLS20510.1"/>
    <property type="molecule type" value="Genomic_DNA"/>
</dbReference>
<evidence type="ECO:0000313" key="3">
    <source>
        <dbReference type="Proteomes" id="UP001156882"/>
    </source>
</evidence>
<evidence type="ECO:0000256" key="1">
    <source>
        <dbReference type="SAM" id="SignalP"/>
    </source>
</evidence>
<dbReference type="Proteomes" id="UP001156882">
    <property type="component" value="Unassembled WGS sequence"/>
</dbReference>
<sequence>MPVHRMELVMKRLPFIAATALLIGAVGSGPAQAMECFGGFTCEEIGAAAFSFKTVRDCPADFQIRPDKKAKFDRAMNALLNRPMAKVTGNEEFSTKPNYHPADVCDRAARKFMDGSSSVEFLGVKSDAMRRLKAGRK</sequence>
<proteinExistence type="predicted"/>
<protein>
    <submittedName>
        <fullName evidence="2">Uncharacterized protein</fullName>
    </submittedName>
</protein>
<accession>A0ABQ6CK12</accession>
<evidence type="ECO:0000313" key="2">
    <source>
        <dbReference type="EMBL" id="GLS20510.1"/>
    </source>
</evidence>
<gene>
    <name evidence="2" type="ORF">GCM10007874_35270</name>
</gene>
<organism evidence="2 3">
    <name type="scientific">Labrys miyagiensis</name>
    <dbReference type="NCBI Taxonomy" id="346912"/>
    <lineage>
        <taxon>Bacteria</taxon>
        <taxon>Pseudomonadati</taxon>
        <taxon>Pseudomonadota</taxon>
        <taxon>Alphaproteobacteria</taxon>
        <taxon>Hyphomicrobiales</taxon>
        <taxon>Xanthobacteraceae</taxon>
        <taxon>Labrys</taxon>
    </lineage>
</organism>
<keyword evidence="1" id="KW-0732">Signal</keyword>